<dbReference type="Gene3D" id="3.40.50.720">
    <property type="entry name" value="NAD(P)-binding Rossmann-like Domain"/>
    <property type="match status" value="1"/>
</dbReference>
<dbReference type="InterPro" id="IPR006139">
    <property type="entry name" value="D-isomer_2_OHA_DH_cat_dom"/>
</dbReference>
<sequence length="191" mass="20448">MLSQLRNLRKAGGLAKAALSSNQFASAGIASTAVALDKVVAVLYKAGEASKEKRLLGCVENELGLRSWLEEQGHTYIVTDDKEGPDCELEKHLPDADVVITTPFHPGYLTPDRMAKAKNLKLALTAGIGSDHVDLPAAAKNGVTVAEITGSNVVSVAEHVVMMILALVRNYMTAHYQVINGKWQVADIAKE</sequence>
<reference evidence="2 3" key="1">
    <citation type="journal article" date="2024" name="Nat. Commun.">
        <title>Phylogenomics reveals the evolutionary origins of lichenization in chlorophyte algae.</title>
        <authorList>
            <person name="Puginier C."/>
            <person name="Libourel C."/>
            <person name="Otte J."/>
            <person name="Skaloud P."/>
            <person name="Haon M."/>
            <person name="Grisel S."/>
            <person name="Petersen M."/>
            <person name="Berrin J.G."/>
            <person name="Delaux P.M."/>
            <person name="Dal Grande F."/>
            <person name="Keller J."/>
        </authorList>
    </citation>
    <scope>NUCLEOTIDE SEQUENCE [LARGE SCALE GENOMIC DNA]</scope>
    <source>
        <strain evidence="2 3">SAG 2145</strain>
    </source>
</reference>
<protein>
    <recommendedName>
        <fullName evidence="1">D-isomer specific 2-hydroxyacid dehydrogenase catalytic domain-containing protein</fullName>
    </recommendedName>
</protein>
<evidence type="ECO:0000313" key="2">
    <source>
        <dbReference type="EMBL" id="KAK9818958.1"/>
    </source>
</evidence>
<dbReference type="SUPFAM" id="SSF52283">
    <property type="entry name" value="Formate/glycerate dehydrogenase catalytic domain-like"/>
    <property type="match status" value="1"/>
</dbReference>
<accession>A0AAW1Q9C1</accession>
<proteinExistence type="predicted"/>
<dbReference type="AlphaFoldDB" id="A0AAW1Q9C1"/>
<evidence type="ECO:0000313" key="3">
    <source>
        <dbReference type="Proteomes" id="UP001438707"/>
    </source>
</evidence>
<dbReference type="PANTHER" id="PTHR42938:SF9">
    <property type="entry name" value="FORMATE DEHYDROGENASE 1"/>
    <property type="match status" value="1"/>
</dbReference>
<comment type="caution">
    <text evidence="2">The sequence shown here is derived from an EMBL/GenBank/DDBJ whole genome shotgun (WGS) entry which is preliminary data.</text>
</comment>
<dbReference type="EMBL" id="JALJOS010000052">
    <property type="protein sequence ID" value="KAK9818958.1"/>
    <property type="molecule type" value="Genomic_DNA"/>
</dbReference>
<keyword evidence="3" id="KW-1185">Reference proteome</keyword>
<dbReference type="GO" id="GO:0008863">
    <property type="term" value="F:formate dehydrogenase (NAD+) activity"/>
    <property type="evidence" value="ECO:0007669"/>
    <property type="project" value="TreeGrafter"/>
</dbReference>
<gene>
    <name evidence="2" type="ORF">WJX74_007503</name>
</gene>
<evidence type="ECO:0000259" key="1">
    <source>
        <dbReference type="Pfam" id="PF00389"/>
    </source>
</evidence>
<dbReference type="GO" id="GO:0051287">
    <property type="term" value="F:NAD binding"/>
    <property type="evidence" value="ECO:0007669"/>
    <property type="project" value="InterPro"/>
</dbReference>
<dbReference type="FunFam" id="3.40.50.720:FF:000061">
    <property type="entry name" value="Formate dehydrogenase"/>
    <property type="match status" value="1"/>
</dbReference>
<feature type="domain" description="D-isomer specific 2-hydroxyacid dehydrogenase catalytic" evidence="1">
    <location>
        <begin position="69"/>
        <end position="160"/>
    </location>
</feature>
<dbReference type="Pfam" id="PF00389">
    <property type="entry name" value="2-Hacid_dh"/>
    <property type="match status" value="1"/>
</dbReference>
<dbReference type="Proteomes" id="UP001438707">
    <property type="component" value="Unassembled WGS sequence"/>
</dbReference>
<organism evidence="2 3">
    <name type="scientific">Apatococcus lobatus</name>
    <dbReference type="NCBI Taxonomy" id="904363"/>
    <lineage>
        <taxon>Eukaryota</taxon>
        <taxon>Viridiplantae</taxon>
        <taxon>Chlorophyta</taxon>
        <taxon>core chlorophytes</taxon>
        <taxon>Trebouxiophyceae</taxon>
        <taxon>Chlorellales</taxon>
        <taxon>Chlorellaceae</taxon>
        <taxon>Apatococcus</taxon>
    </lineage>
</organism>
<name>A0AAW1Q9C1_9CHLO</name>
<dbReference type="PANTHER" id="PTHR42938">
    <property type="entry name" value="FORMATE DEHYDROGENASE 1"/>
    <property type="match status" value="1"/>
</dbReference>
<dbReference type="GO" id="GO:0016616">
    <property type="term" value="F:oxidoreductase activity, acting on the CH-OH group of donors, NAD or NADP as acceptor"/>
    <property type="evidence" value="ECO:0007669"/>
    <property type="project" value="InterPro"/>
</dbReference>